<comment type="similarity">
    <text evidence="1">Belongs to the bacterial solute-binding protein 1 family.</text>
</comment>
<dbReference type="Proteomes" id="UP000000557">
    <property type="component" value="Chromosome"/>
</dbReference>
<evidence type="ECO:0000313" key="4">
    <source>
        <dbReference type="EMBL" id="BAC91140.1"/>
    </source>
</evidence>
<dbReference type="HOGENOM" id="CLU_031285_10_1_3"/>
<gene>
    <name evidence="4" type="ordered locus">glr3199</name>
</gene>
<dbReference type="GO" id="GO:0022857">
    <property type="term" value="F:transmembrane transporter activity"/>
    <property type="evidence" value="ECO:0000318"/>
    <property type="project" value="GO_Central"/>
</dbReference>
<evidence type="ECO:0000313" key="5">
    <source>
        <dbReference type="Proteomes" id="UP000000557"/>
    </source>
</evidence>
<dbReference type="InterPro" id="IPR006059">
    <property type="entry name" value="SBP"/>
</dbReference>
<reference evidence="4 5" key="1">
    <citation type="journal article" date="2003" name="DNA Res.">
        <title>Complete genome structure of Gloeobacter violaceus PCC 7421, a cyanobacterium that lacks thylakoids.</title>
        <authorList>
            <person name="Nakamura Y."/>
            <person name="Kaneko T."/>
            <person name="Sato S."/>
            <person name="Mimuro M."/>
            <person name="Miyashita H."/>
            <person name="Tsuchiya T."/>
            <person name="Sasamoto S."/>
            <person name="Watanabe A."/>
            <person name="Kawashima K."/>
            <person name="Kishida Y."/>
            <person name="Kiyokawa C."/>
            <person name="Kohara M."/>
            <person name="Matsumoto M."/>
            <person name="Matsuno A."/>
            <person name="Nakazaki N."/>
            <person name="Shimpo S."/>
            <person name="Takeuchi C."/>
            <person name="Yamada M."/>
            <person name="Tabata S."/>
        </authorList>
    </citation>
    <scope>NUCLEOTIDE SEQUENCE [LARGE SCALE GENOMIC DNA]</scope>
    <source>
        <strain evidence="5">ATCC 29082 / PCC 7421</strain>
    </source>
</reference>
<dbReference type="EMBL" id="BA000045">
    <property type="protein sequence ID" value="BAC91140.1"/>
    <property type="molecule type" value="Genomic_DNA"/>
</dbReference>
<dbReference type="eggNOG" id="COG1653">
    <property type="taxonomic scope" value="Bacteria"/>
</dbReference>
<dbReference type="CDD" id="cd14748">
    <property type="entry name" value="PBP2_UgpB"/>
    <property type="match status" value="1"/>
</dbReference>
<accession>Q7NGH0</accession>
<dbReference type="KEGG" id="gvi:glr3199"/>
<dbReference type="PhylomeDB" id="Q7NGH0"/>
<dbReference type="STRING" id="251221.gene:10760707"/>
<proteinExistence type="inferred from homology"/>
<dbReference type="Gene3D" id="3.40.190.10">
    <property type="entry name" value="Periplasmic binding protein-like II"/>
    <property type="match status" value="1"/>
</dbReference>
<sequence>MLSSAALVACAGSPEPSGPIELTFWHGADPPPNRVVLDKLVERFNFQHPDIRVRAIYAGQQDQQIPKILAAVIGGSPPDLLWYNATLTGQLVKADAVVPLDGYLQKENLLERVYPNLIPATRYRGKTWSLPFDTNNLAVFYNKKIFAKAGVQTFPTTWAEFLSLAERLTVDRNGDGRPERHGLRLPLGKGEWTVFNWLPFFWQAGGELLVGGQPQIDSPAGVRALTYWQSLLVRSAASLSQPEQGYMFDDFFAGRVAMQVSGPWTLGEIGENGMDYGVFPLPRGEVRATAIGGEQLFLMKTTPKREQAGWHFARYILSAEFQSAWATGTGYLPVTPEATRTPAYQTFLQRNPQLKIFLDQLPSGRNRPLDPTYPQISDAIGRAVEQVLLGARTPTAALNAAQREAALIVRTQPGDIDTGP</sequence>
<dbReference type="InterPro" id="IPR050490">
    <property type="entry name" value="Bact_solute-bd_prot1"/>
</dbReference>
<reference evidence="4 5" key="2">
    <citation type="journal article" date="2003" name="DNA Res.">
        <title>Complete genome structure of Gloeobacter violaceus PCC 7421, a cyanobacterium that lacks thylakoids (supplement).</title>
        <authorList>
            <person name="Nakamura Y."/>
            <person name="Kaneko T."/>
            <person name="Sato S."/>
            <person name="Mimuro M."/>
            <person name="Miyashita H."/>
            <person name="Tsuchiya T."/>
            <person name="Sasamoto S."/>
            <person name="Watanabe A."/>
            <person name="Kawashima K."/>
            <person name="Kishida Y."/>
            <person name="Kiyokawa C."/>
            <person name="Kohara M."/>
            <person name="Matsumoto M."/>
            <person name="Matsuno A."/>
            <person name="Nakazaki N."/>
            <person name="Shimpo S."/>
            <person name="Takeuchi C."/>
            <person name="Yamada M."/>
            <person name="Tabata S."/>
        </authorList>
    </citation>
    <scope>NUCLEOTIDE SEQUENCE [LARGE SCALE GENOMIC DNA]</scope>
    <source>
        <strain evidence="5">ATCC 29082 / PCC 7421</strain>
    </source>
</reference>
<dbReference type="InterPro" id="IPR006061">
    <property type="entry name" value="SBP_1_CS"/>
</dbReference>
<keyword evidence="2" id="KW-0813">Transport</keyword>
<dbReference type="PANTHER" id="PTHR43649">
    <property type="entry name" value="ARABINOSE-BINDING PROTEIN-RELATED"/>
    <property type="match status" value="1"/>
</dbReference>
<dbReference type="PANTHER" id="PTHR43649:SF30">
    <property type="entry name" value="ABC TRANSPORTER SUBSTRATE-BINDING PROTEIN"/>
    <property type="match status" value="1"/>
</dbReference>
<dbReference type="InParanoid" id="Q7NGH0"/>
<keyword evidence="5" id="KW-1185">Reference proteome</keyword>
<dbReference type="PATRIC" id="fig|251221.4.peg.3229"/>
<dbReference type="GO" id="GO:0016020">
    <property type="term" value="C:membrane"/>
    <property type="evidence" value="ECO:0000318"/>
    <property type="project" value="GO_Central"/>
</dbReference>
<organism evidence="4 5">
    <name type="scientific">Gloeobacter violaceus (strain ATCC 29082 / PCC 7421)</name>
    <dbReference type="NCBI Taxonomy" id="251221"/>
    <lineage>
        <taxon>Bacteria</taxon>
        <taxon>Bacillati</taxon>
        <taxon>Cyanobacteriota</taxon>
        <taxon>Cyanophyceae</taxon>
        <taxon>Gloeobacterales</taxon>
        <taxon>Gloeobacteraceae</taxon>
        <taxon>Gloeobacter</taxon>
    </lineage>
</organism>
<protein>
    <submittedName>
        <fullName evidence="4">Sugar binding protein</fullName>
    </submittedName>
</protein>
<dbReference type="PROSITE" id="PS01037">
    <property type="entry name" value="SBP_BACTERIAL_1"/>
    <property type="match status" value="1"/>
</dbReference>
<dbReference type="AlphaFoldDB" id="Q7NGH0"/>
<dbReference type="SUPFAM" id="SSF53850">
    <property type="entry name" value="Periplasmic binding protein-like II"/>
    <property type="match status" value="1"/>
</dbReference>
<evidence type="ECO:0000256" key="3">
    <source>
        <dbReference type="ARBA" id="ARBA00022729"/>
    </source>
</evidence>
<dbReference type="OrthoDB" id="383712at2"/>
<evidence type="ECO:0000256" key="1">
    <source>
        <dbReference type="ARBA" id="ARBA00008520"/>
    </source>
</evidence>
<evidence type="ECO:0000256" key="2">
    <source>
        <dbReference type="ARBA" id="ARBA00022448"/>
    </source>
</evidence>
<dbReference type="Pfam" id="PF13416">
    <property type="entry name" value="SBP_bac_8"/>
    <property type="match status" value="1"/>
</dbReference>
<keyword evidence="3" id="KW-0732">Signal</keyword>
<name>Q7NGH0_GLOVI</name>
<dbReference type="EnsemblBacteria" id="BAC91140">
    <property type="protein sequence ID" value="BAC91140"/>
    <property type="gene ID" value="BAC91140"/>
</dbReference>